<keyword evidence="2" id="KW-0723">Serine/threonine-protein kinase</keyword>
<dbReference type="PROSITE" id="PS50011">
    <property type="entry name" value="PROTEIN_KINASE_DOM"/>
    <property type="match status" value="1"/>
</dbReference>
<keyword evidence="4" id="KW-0547">Nucleotide-binding</keyword>
<dbReference type="PANTHER" id="PTHR47634:SF9">
    <property type="entry name" value="PROTEIN KINASE DOMAIN-CONTAINING PROTEIN-RELATED"/>
    <property type="match status" value="1"/>
</dbReference>
<comment type="catalytic activity">
    <reaction evidence="8">
        <text>L-seryl-[protein] + ATP = O-phospho-L-seryl-[protein] + ADP + H(+)</text>
        <dbReference type="Rhea" id="RHEA:17989"/>
        <dbReference type="Rhea" id="RHEA-COMP:9863"/>
        <dbReference type="Rhea" id="RHEA-COMP:11604"/>
        <dbReference type="ChEBI" id="CHEBI:15378"/>
        <dbReference type="ChEBI" id="CHEBI:29999"/>
        <dbReference type="ChEBI" id="CHEBI:30616"/>
        <dbReference type="ChEBI" id="CHEBI:83421"/>
        <dbReference type="ChEBI" id="CHEBI:456216"/>
        <dbReference type="EC" id="2.7.11.1"/>
    </reaction>
</comment>
<dbReference type="Gene3D" id="3.30.200.20">
    <property type="entry name" value="Phosphorylase Kinase, domain 1"/>
    <property type="match status" value="1"/>
</dbReference>
<keyword evidence="3" id="KW-0808">Transferase</keyword>
<dbReference type="GO" id="GO:0000245">
    <property type="term" value="P:spliceosomal complex assembly"/>
    <property type="evidence" value="ECO:0007669"/>
    <property type="project" value="TreeGrafter"/>
</dbReference>
<dbReference type="GO" id="GO:0005524">
    <property type="term" value="F:ATP binding"/>
    <property type="evidence" value="ECO:0007669"/>
    <property type="project" value="UniProtKB-KW"/>
</dbReference>
<keyword evidence="11" id="KW-1185">Reference proteome</keyword>
<dbReference type="PANTHER" id="PTHR47634">
    <property type="entry name" value="PROTEIN KINASE DOMAIN-CONTAINING PROTEIN-RELATED"/>
    <property type="match status" value="1"/>
</dbReference>
<keyword evidence="6" id="KW-0067">ATP-binding</keyword>
<comment type="catalytic activity">
    <reaction evidence="7">
        <text>L-threonyl-[protein] + ATP = O-phospho-L-threonyl-[protein] + ADP + H(+)</text>
        <dbReference type="Rhea" id="RHEA:46608"/>
        <dbReference type="Rhea" id="RHEA-COMP:11060"/>
        <dbReference type="Rhea" id="RHEA-COMP:11605"/>
        <dbReference type="ChEBI" id="CHEBI:15378"/>
        <dbReference type="ChEBI" id="CHEBI:30013"/>
        <dbReference type="ChEBI" id="CHEBI:30616"/>
        <dbReference type="ChEBI" id="CHEBI:61977"/>
        <dbReference type="ChEBI" id="CHEBI:456216"/>
        <dbReference type="EC" id="2.7.11.1"/>
    </reaction>
</comment>
<evidence type="ECO:0000256" key="7">
    <source>
        <dbReference type="ARBA" id="ARBA00047899"/>
    </source>
</evidence>
<dbReference type="EC" id="2.7.11.1" evidence="1"/>
<dbReference type="InterPro" id="IPR000719">
    <property type="entry name" value="Prot_kinase_dom"/>
</dbReference>
<dbReference type="InterPro" id="IPR051334">
    <property type="entry name" value="SRPK"/>
</dbReference>
<dbReference type="InterPro" id="IPR011009">
    <property type="entry name" value="Kinase-like_dom_sf"/>
</dbReference>
<evidence type="ECO:0000259" key="9">
    <source>
        <dbReference type="PROSITE" id="PS50011"/>
    </source>
</evidence>
<dbReference type="Proteomes" id="UP000566819">
    <property type="component" value="Unassembled WGS sequence"/>
</dbReference>
<evidence type="ECO:0000256" key="2">
    <source>
        <dbReference type="ARBA" id="ARBA00022527"/>
    </source>
</evidence>
<dbReference type="GO" id="GO:0050684">
    <property type="term" value="P:regulation of mRNA processing"/>
    <property type="evidence" value="ECO:0007669"/>
    <property type="project" value="TreeGrafter"/>
</dbReference>
<evidence type="ECO:0000256" key="6">
    <source>
        <dbReference type="ARBA" id="ARBA00022840"/>
    </source>
</evidence>
<proteinExistence type="predicted"/>
<evidence type="ECO:0000313" key="10">
    <source>
        <dbReference type="EMBL" id="KAF4634454.1"/>
    </source>
</evidence>
<name>A0A8H4W865_9HELO</name>
<dbReference type="Gene3D" id="1.10.510.10">
    <property type="entry name" value="Transferase(Phosphotransferase) domain 1"/>
    <property type="match status" value="2"/>
</dbReference>
<dbReference type="AlphaFoldDB" id="A0A8H4W865"/>
<dbReference type="SMART" id="SM00220">
    <property type="entry name" value="S_TKc"/>
    <property type="match status" value="1"/>
</dbReference>
<evidence type="ECO:0000256" key="8">
    <source>
        <dbReference type="ARBA" id="ARBA00048679"/>
    </source>
</evidence>
<dbReference type="EMBL" id="JAAMPI010000184">
    <property type="protein sequence ID" value="KAF4634454.1"/>
    <property type="molecule type" value="Genomic_DNA"/>
</dbReference>
<keyword evidence="5" id="KW-0418">Kinase</keyword>
<dbReference type="OrthoDB" id="5979581at2759"/>
<dbReference type="Pfam" id="PF00069">
    <property type="entry name" value="Pkinase"/>
    <property type="match status" value="1"/>
</dbReference>
<reference evidence="10 11" key="1">
    <citation type="submission" date="2020-03" db="EMBL/GenBank/DDBJ databases">
        <title>Draft Genome Sequence of Cudoniella acicularis.</title>
        <authorList>
            <person name="Buettner E."/>
            <person name="Kellner H."/>
        </authorList>
    </citation>
    <scope>NUCLEOTIDE SEQUENCE [LARGE SCALE GENOMIC DNA]</scope>
    <source>
        <strain evidence="10 11">DSM 108380</strain>
    </source>
</reference>
<dbReference type="PROSITE" id="PS00108">
    <property type="entry name" value="PROTEIN_KINASE_ST"/>
    <property type="match status" value="1"/>
</dbReference>
<organism evidence="10 11">
    <name type="scientific">Cudoniella acicularis</name>
    <dbReference type="NCBI Taxonomy" id="354080"/>
    <lineage>
        <taxon>Eukaryota</taxon>
        <taxon>Fungi</taxon>
        <taxon>Dikarya</taxon>
        <taxon>Ascomycota</taxon>
        <taxon>Pezizomycotina</taxon>
        <taxon>Leotiomycetes</taxon>
        <taxon>Helotiales</taxon>
        <taxon>Tricladiaceae</taxon>
        <taxon>Cudoniella</taxon>
    </lineage>
</organism>
<evidence type="ECO:0000256" key="3">
    <source>
        <dbReference type="ARBA" id="ARBA00022679"/>
    </source>
</evidence>
<evidence type="ECO:0000256" key="4">
    <source>
        <dbReference type="ARBA" id="ARBA00022741"/>
    </source>
</evidence>
<evidence type="ECO:0000256" key="5">
    <source>
        <dbReference type="ARBA" id="ARBA00022777"/>
    </source>
</evidence>
<gene>
    <name evidence="10" type="ORF">G7Y89_g3648</name>
</gene>
<dbReference type="SUPFAM" id="SSF56112">
    <property type="entry name" value="Protein kinase-like (PK-like)"/>
    <property type="match status" value="1"/>
</dbReference>
<evidence type="ECO:0000256" key="1">
    <source>
        <dbReference type="ARBA" id="ARBA00012513"/>
    </source>
</evidence>
<dbReference type="GO" id="GO:0004674">
    <property type="term" value="F:protein serine/threonine kinase activity"/>
    <property type="evidence" value="ECO:0007669"/>
    <property type="project" value="UniProtKB-KW"/>
</dbReference>
<feature type="domain" description="Protein kinase" evidence="9">
    <location>
        <begin position="94"/>
        <end position="412"/>
    </location>
</feature>
<protein>
    <recommendedName>
        <fullName evidence="1">non-specific serine/threonine protein kinase</fullName>
        <ecNumber evidence="1">2.7.11.1</ecNumber>
    </recommendedName>
</protein>
<dbReference type="InterPro" id="IPR008271">
    <property type="entry name" value="Ser/Thr_kinase_AS"/>
</dbReference>
<comment type="caution">
    <text evidence="10">The sequence shown here is derived from an EMBL/GenBank/DDBJ whole genome shotgun (WGS) entry which is preliminary data.</text>
</comment>
<evidence type="ECO:0000313" key="11">
    <source>
        <dbReference type="Proteomes" id="UP000566819"/>
    </source>
</evidence>
<accession>A0A8H4W865</accession>
<sequence length="587" mass="66811">MVDSRLNLSASVFGDYNSYDTDKEIADRLLDLLSSRRGYGVTNPQDMIYGHLGILGANSKHSTLNEFIPVDYQQSVSEVFQQTARYIISWQQNGKIIFKPGEGEGYCGFPPKRRQTVASQSSTTPKSLPFDIPVDEETIPGYDPKNFYHPNPGDILDHSRSNRYVAIKINDCRYTSKEAARHELDISNRIARASPHHRGHSILRTVVNSFEVVSPNGPHLCLVFEPMREPLWLFRRRFGADKVTRPFLPIFKAYLRILLEGLDYLHSECHIIHTDLKLDNILVTFEDQLVIESFVQGQVENPMARKFIDGRAIYLCHNDFGDFDGKPAADIWNFGIMVWDLLAGQELFQNRKNHPYSAQHHLAEMIALLGPVPKSLIERERNMRHWRWSPEARNREGKLCSNAADFFGGPFFSDDGEFVRNDLIPFERNLAVGKVLRWARKGTTQDVQWVEKQVESSVDHVPALAKAAVKANVEGDPHETPKADGVVDPWHASGTIESASGTRLTSYHAYPGGLVVFSKRKYGQVQLPAGESSSSSSQVATTNLTWQLNAQGYPEWWNGQRWVQGQYVSEHQKWMAYYDGQWYEHQS</sequence>